<dbReference type="AlphaFoldDB" id="A0A0C2N8A1"/>
<sequence length="88" mass="9738">MRFPSVGNKITATIVSSEVPCTIGMKPGDEFDLGFRKCGDFCGFFYSSIHKSIMGLQFSQTASPSETHVFECPNDKKRVKVELRIGEA</sequence>
<evidence type="ECO:0000313" key="2">
    <source>
        <dbReference type="Proteomes" id="UP000031672"/>
    </source>
</evidence>
<accession>A0A0C2N8A1</accession>
<accession>A0A0C2NRJ3</accession>
<name>A0A0C2N8A1_9VIBR</name>
<keyword evidence="2" id="KW-1185">Reference proteome</keyword>
<organism evidence="1 2">
    <name type="scientific">Vibrio renipiscarius</name>
    <dbReference type="NCBI Taxonomy" id="1461322"/>
    <lineage>
        <taxon>Bacteria</taxon>
        <taxon>Pseudomonadati</taxon>
        <taxon>Pseudomonadota</taxon>
        <taxon>Gammaproteobacteria</taxon>
        <taxon>Vibrionales</taxon>
        <taxon>Vibrionaceae</taxon>
        <taxon>Vibrio</taxon>
    </lineage>
</organism>
<protein>
    <recommendedName>
        <fullName evidence="3">TIGR04076 family protein</fullName>
    </recommendedName>
</protein>
<evidence type="ECO:0000313" key="1">
    <source>
        <dbReference type="EMBL" id="KII82101.1"/>
    </source>
</evidence>
<reference evidence="1 2" key="1">
    <citation type="submission" date="2014-11" db="EMBL/GenBank/DDBJ databases">
        <title>Draft Genome Sequence of Vibrio piscirenalis strains CECT 8603T and CECT 8604, two marine Gammaproteobacterium isolated from cultured gilthead sea bream (Sparus aurata).</title>
        <authorList>
            <person name="Arahal D.R."/>
            <person name="Rodrigo-Torres L."/>
            <person name="Lucena T."/>
            <person name="Pujalte M.J."/>
        </authorList>
    </citation>
    <scope>NUCLEOTIDE SEQUENCE [LARGE SCALE GENOMIC DNA]</scope>
    <source>
        <strain evidence="1 2">DCR 1-4-2</strain>
    </source>
</reference>
<evidence type="ECO:0008006" key="3">
    <source>
        <dbReference type="Google" id="ProtNLM"/>
    </source>
</evidence>
<proteinExistence type="predicted"/>
<comment type="caution">
    <text evidence="1">The sequence shown here is derived from an EMBL/GenBank/DDBJ whole genome shotgun (WGS) entry which is preliminary data.</text>
</comment>
<gene>
    <name evidence="1" type="ORF">OJ16_01215</name>
</gene>
<dbReference type="EMBL" id="JTKH01000003">
    <property type="protein sequence ID" value="KII82101.1"/>
    <property type="molecule type" value="Genomic_DNA"/>
</dbReference>
<dbReference type="Proteomes" id="UP000031672">
    <property type="component" value="Unassembled WGS sequence"/>
</dbReference>